<protein>
    <recommendedName>
        <fullName evidence="4">AAA+ ATPase domain-containing protein</fullName>
    </recommendedName>
</protein>
<name>A0A2M8LGI5_9BACT</name>
<evidence type="ECO:0000256" key="1">
    <source>
        <dbReference type="ARBA" id="ARBA00006914"/>
    </source>
</evidence>
<dbReference type="CDD" id="cd19481">
    <property type="entry name" value="RecA-like_protease"/>
    <property type="match status" value="1"/>
</dbReference>
<organism evidence="5 6">
    <name type="scientific">Candidatus Uhrbacteria bacterium CG10_big_fil_rev_8_21_14_0_10_48_16</name>
    <dbReference type="NCBI Taxonomy" id="1975038"/>
    <lineage>
        <taxon>Bacteria</taxon>
        <taxon>Candidatus Uhriibacteriota</taxon>
    </lineage>
</organism>
<evidence type="ECO:0000256" key="2">
    <source>
        <dbReference type="ARBA" id="ARBA00022741"/>
    </source>
</evidence>
<dbReference type="InterPro" id="IPR050221">
    <property type="entry name" value="26S_Proteasome_ATPase"/>
</dbReference>
<dbReference type="InterPro" id="IPR003959">
    <property type="entry name" value="ATPase_AAA_core"/>
</dbReference>
<keyword evidence="2" id="KW-0547">Nucleotide-binding</keyword>
<dbReference type="AlphaFoldDB" id="A0A2M8LGI5"/>
<dbReference type="PANTHER" id="PTHR23073">
    <property type="entry name" value="26S PROTEASOME REGULATORY SUBUNIT"/>
    <property type="match status" value="1"/>
</dbReference>
<dbReference type="EMBL" id="PFEU01000018">
    <property type="protein sequence ID" value="PJE76562.1"/>
    <property type="molecule type" value="Genomic_DNA"/>
</dbReference>
<evidence type="ECO:0000313" key="5">
    <source>
        <dbReference type="EMBL" id="PJE76562.1"/>
    </source>
</evidence>
<dbReference type="SMART" id="SM00382">
    <property type="entry name" value="AAA"/>
    <property type="match status" value="1"/>
</dbReference>
<evidence type="ECO:0000259" key="4">
    <source>
        <dbReference type="SMART" id="SM00382"/>
    </source>
</evidence>
<dbReference type="GO" id="GO:0005524">
    <property type="term" value="F:ATP binding"/>
    <property type="evidence" value="ECO:0007669"/>
    <property type="project" value="UniProtKB-KW"/>
</dbReference>
<reference evidence="6" key="1">
    <citation type="submission" date="2017-09" db="EMBL/GenBank/DDBJ databases">
        <title>Depth-based differentiation of microbial function through sediment-hosted aquifers and enrichment of novel symbionts in the deep terrestrial subsurface.</title>
        <authorList>
            <person name="Probst A.J."/>
            <person name="Ladd B."/>
            <person name="Jarett J.K."/>
            <person name="Geller-Mcgrath D.E."/>
            <person name="Sieber C.M.K."/>
            <person name="Emerson J.B."/>
            <person name="Anantharaman K."/>
            <person name="Thomas B.C."/>
            <person name="Malmstrom R."/>
            <person name="Stieglmeier M."/>
            <person name="Klingl A."/>
            <person name="Woyke T."/>
            <person name="Ryan C.M."/>
            <person name="Banfield J.F."/>
        </authorList>
    </citation>
    <scope>NUCLEOTIDE SEQUENCE [LARGE SCALE GENOMIC DNA]</scope>
</reference>
<dbReference type="Pfam" id="PF00004">
    <property type="entry name" value="AAA"/>
    <property type="match status" value="1"/>
</dbReference>
<keyword evidence="3" id="KW-0067">ATP-binding</keyword>
<comment type="similarity">
    <text evidence="1">Belongs to the AAA ATPase family.</text>
</comment>
<dbReference type="Gene3D" id="3.40.50.300">
    <property type="entry name" value="P-loop containing nucleotide triphosphate hydrolases"/>
    <property type="match status" value="1"/>
</dbReference>
<sequence>MATDIYLQIIEALLSDNQHEAEKKIKELIKNSEKRGHINVAKKLRQLKSSLFSNGMQTSSAHTSNSLATLQSNSMFEWRRSKLNLDNIVLSDQQDDIFKQITESYRKSDLLLKKGIVNDLKVLLYGPPGTGKTLFVYALAGALDLPVMHIHIDSLISSYLGETGKNIRAIFDEANKRNCILFLDEFDAVAKQRDDAHELGELKRVVTVLLQNIDEFLNSSILFAATNHEHLLDKAVWRRFNYRCSFSLPTQEQLKSILSLYINDSQNIDSLLVSKIAVGLSGADLRQVVESALRRSVLEESVNSLQSFVIEEMLKTYRHRKIEYGRLKEKQALREAILSLQEEDSKKYTFAYLEQLTGIAHSSLHNLVKKYAS</sequence>
<dbReference type="Proteomes" id="UP000231436">
    <property type="component" value="Unassembled WGS sequence"/>
</dbReference>
<comment type="caution">
    <text evidence="5">The sequence shown here is derived from an EMBL/GenBank/DDBJ whole genome shotgun (WGS) entry which is preliminary data.</text>
</comment>
<dbReference type="InterPro" id="IPR003593">
    <property type="entry name" value="AAA+_ATPase"/>
</dbReference>
<evidence type="ECO:0000313" key="6">
    <source>
        <dbReference type="Proteomes" id="UP000231436"/>
    </source>
</evidence>
<proteinExistence type="inferred from homology"/>
<dbReference type="SUPFAM" id="SSF52540">
    <property type="entry name" value="P-loop containing nucleoside triphosphate hydrolases"/>
    <property type="match status" value="1"/>
</dbReference>
<dbReference type="GO" id="GO:0016887">
    <property type="term" value="F:ATP hydrolysis activity"/>
    <property type="evidence" value="ECO:0007669"/>
    <property type="project" value="InterPro"/>
</dbReference>
<accession>A0A2M8LGI5</accession>
<evidence type="ECO:0000256" key="3">
    <source>
        <dbReference type="ARBA" id="ARBA00022840"/>
    </source>
</evidence>
<dbReference type="InterPro" id="IPR027417">
    <property type="entry name" value="P-loop_NTPase"/>
</dbReference>
<feature type="domain" description="AAA+ ATPase" evidence="4">
    <location>
        <begin position="118"/>
        <end position="250"/>
    </location>
</feature>
<gene>
    <name evidence="5" type="ORF">COV05_04305</name>
</gene>